<evidence type="ECO:0000256" key="9">
    <source>
        <dbReference type="ARBA" id="ARBA00022958"/>
    </source>
</evidence>
<dbReference type="GO" id="GO:0046872">
    <property type="term" value="F:metal ion binding"/>
    <property type="evidence" value="ECO:0007669"/>
    <property type="project" value="UniProtKB-UniRule"/>
</dbReference>
<feature type="domain" description="YjeF C-terminal" evidence="20">
    <location>
        <begin position="222"/>
        <end position="494"/>
    </location>
</feature>
<evidence type="ECO:0000256" key="14">
    <source>
        <dbReference type="ARBA" id="ARBA00025153"/>
    </source>
</evidence>
<evidence type="ECO:0000256" key="19">
    <source>
        <dbReference type="PIRNR" id="PIRNR017184"/>
    </source>
</evidence>
<dbReference type="PROSITE" id="PS51383">
    <property type="entry name" value="YJEF_C_3"/>
    <property type="match status" value="1"/>
</dbReference>
<evidence type="ECO:0000256" key="10">
    <source>
        <dbReference type="ARBA" id="ARBA00023027"/>
    </source>
</evidence>
<evidence type="ECO:0000256" key="8">
    <source>
        <dbReference type="ARBA" id="ARBA00022857"/>
    </source>
</evidence>
<dbReference type="GO" id="GO:0110051">
    <property type="term" value="P:metabolite repair"/>
    <property type="evidence" value="ECO:0007669"/>
    <property type="project" value="TreeGrafter"/>
</dbReference>
<dbReference type="NCBIfam" id="TIGR00197">
    <property type="entry name" value="yjeF_nterm"/>
    <property type="match status" value="1"/>
</dbReference>
<evidence type="ECO:0000313" key="22">
    <source>
        <dbReference type="EMBL" id="QNO14575.1"/>
    </source>
</evidence>
<comment type="similarity">
    <text evidence="18">Belongs to the NnrE/AIBP family.</text>
</comment>
<evidence type="ECO:0000256" key="16">
    <source>
        <dbReference type="ARBA" id="ARBA00049209"/>
    </source>
</evidence>
<keyword evidence="6 17" id="KW-0547">Nucleotide-binding</keyword>
<dbReference type="InterPro" id="IPR017953">
    <property type="entry name" value="Carbohydrate_kinase_pred_CS"/>
</dbReference>
<accession>A0A7G9W7B3</accession>
<dbReference type="RefSeq" id="WP_213168381.1">
    <property type="nucleotide sequence ID" value="NZ_CP058559.1"/>
</dbReference>
<dbReference type="SUPFAM" id="SSF64153">
    <property type="entry name" value="YjeF N-terminal domain-like"/>
    <property type="match status" value="1"/>
</dbReference>
<feature type="binding site" evidence="18">
    <location>
        <position position="58"/>
    </location>
    <ligand>
        <name>K(+)</name>
        <dbReference type="ChEBI" id="CHEBI:29103"/>
    </ligand>
</feature>
<feature type="binding site" evidence="17">
    <location>
        <position position="368"/>
    </location>
    <ligand>
        <name>(6S)-NADPHX</name>
        <dbReference type="ChEBI" id="CHEBI:64076"/>
    </ligand>
</feature>
<keyword evidence="23" id="KW-1185">Reference proteome</keyword>
<dbReference type="Pfam" id="PF03853">
    <property type="entry name" value="YjeF_N"/>
    <property type="match status" value="1"/>
</dbReference>
<dbReference type="GO" id="GO:0052856">
    <property type="term" value="F:NAD(P)HX epimerase activity"/>
    <property type="evidence" value="ECO:0007669"/>
    <property type="project" value="UniProtKB-UniRule"/>
</dbReference>
<feature type="binding site" evidence="18">
    <location>
        <begin position="57"/>
        <end position="61"/>
    </location>
    <ligand>
        <name>(6S)-NADPHX</name>
        <dbReference type="ChEBI" id="CHEBI:64076"/>
    </ligand>
</feature>
<dbReference type="SUPFAM" id="SSF53613">
    <property type="entry name" value="Ribokinase-like"/>
    <property type="match status" value="1"/>
</dbReference>
<dbReference type="HAMAP" id="MF_01965">
    <property type="entry name" value="NADHX_dehydratase"/>
    <property type="match status" value="1"/>
</dbReference>
<keyword evidence="10 17" id="KW-0520">NAD</keyword>
<keyword evidence="13" id="KW-0511">Multifunctional enzyme</keyword>
<keyword evidence="5 18" id="KW-0479">Metal-binding</keyword>
<dbReference type="InterPro" id="IPR030677">
    <property type="entry name" value="Nnr"/>
</dbReference>
<dbReference type="GO" id="GO:0046496">
    <property type="term" value="P:nicotinamide nucleotide metabolic process"/>
    <property type="evidence" value="ECO:0007669"/>
    <property type="project" value="UniProtKB-UniRule"/>
</dbReference>
<feature type="binding site" evidence="17">
    <location>
        <begin position="405"/>
        <end position="409"/>
    </location>
    <ligand>
        <name>AMP</name>
        <dbReference type="ChEBI" id="CHEBI:456215"/>
    </ligand>
</feature>
<comment type="cofactor">
    <cofactor evidence="18 19">
        <name>K(+)</name>
        <dbReference type="ChEBI" id="CHEBI:29103"/>
    </cofactor>
    <text evidence="18 19">Binds 1 potassium ion per subunit.</text>
</comment>
<feature type="binding site" evidence="17">
    <location>
        <position position="435"/>
    </location>
    <ligand>
        <name>(6S)-NADPHX</name>
        <dbReference type="ChEBI" id="CHEBI:64076"/>
    </ligand>
</feature>
<protein>
    <recommendedName>
        <fullName evidence="19">Bifunctional NAD(P)H-hydrate repair enzyme</fullName>
    </recommendedName>
    <alternativeName>
        <fullName evidence="19">Nicotinamide nucleotide repair protein</fullName>
    </alternativeName>
    <domain>
        <recommendedName>
            <fullName evidence="19">ADP-dependent (S)-NAD(P)H-hydrate dehydratase</fullName>
            <ecNumber evidence="19">4.2.1.136</ecNumber>
        </recommendedName>
        <alternativeName>
            <fullName evidence="19">ADP-dependent NAD(P)HX dehydratase</fullName>
        </alternativeName>
    </domain>
    <domain>
        <recommendedName>
            <fullName evidence="19">NAD(P)H-hydrate epimerase</fullName>
            <ecNumber evidence="19">5.1.99.6</ecNumber>
        </recommendedName>
    </domain>
</protein>
<keyword evidence="12 17" id="KW-0456">Lyase</keyword>
<dbReference type="PROSITE" id="PS51385">
    <property type="entry name" value="YJEF_N"/>
    <property type="match status" value="1"/>
</dbReference>
<comment type="function">
    <text evidence="18">Catalyzes the epimerization of the S- and R-forms of NAD(P)HX, a damaged form of NAD(P)H that is a result of enzymatic or heat-dependent hydration. This is a prerequisite for the S-specific NAD(P)H-hydrate dehydratase to allow the repair of both epimers of NAD(P)HX.</text>
</comment>
<dbReference type="PANTHER" id="PTHR12592">
    <property type="entry name" value="ATP-DEPENDENT (S)-NAD(P)H-HYDRATE DEHYDRATASE FAMILY MEMBER"/>
    <property type="match status" value="1"/>
</dbReference>
<sequence length="497" mass="53845">MKVFKPGDIKHIDNLCVDKYQIPTLILMEHAGIKISEEIQKKFNKESKVLIMAGKGNNGGDGLVVARLLYNLGYKVKVLYLGNYKTGDSKINFDILNSLDVYKTNSIADLGELLLWSEVVVDAIFGVGFRGNLVQEYIDIFSMINNSKRYVISVDVPSGLGSSNYTFNNIVVKANKTVTLGCLKENLLLPTGRENSGELVVSDIGLPKDLMEQFEVSTFLITPNMAKELLPKRVENSHKGTYGTGLIVGGSLGMSGAVILAAQAALKSGIGLLYTLVSEKLVDVIENNCIESITIPMPKGLIELDKYLKNTKSVAIGPGLSTENNEVLFLYFVENYKGSMVIDGDGLNLLANLKLHDLICENHVLTPHPKEMSRLTGLTVEEITSDPITVAREFSVKHNCTLVLKGSTTCIATKDGDVYLNTTGNNGLATGGSGDVLAGLIMSFMAQGLSQDEAAILGVYLHGLTADIISEGKGYYSLLPSDIPKELHKGFKKIQKG</sequence>
<evidence type="ECO:0000256" key="12">
    <source>
        <dbReference type="ARBA" id="ARBA00023239"/>
    </source>
</evidence>
<dbReference type="Gene3D" id="3.40.1190.20">
    <property type="match status" value="1"/>
</dbReference>
<feature type="binding site" evidence="18">
    <location>
        <position position="155"/>
    </location>
    <ligand>
        <name>(6S)-NADPHX</name>
        <dbReference type="ChEBI" id="CHEBI:64076"/>
    </ligand>
</feature>
<feature type="binding site" evidence="17">
    <location>
        <position position="319"/>
    </location>
    <ligand>
        <name>(6S)-NADPHX</name>
        <dbReference type="ChEBI" id="CHEBI:64076"/>
    </ligand>
</feature>
<dbReference type="NCBIfam" id="TIGR00196">
    <property type="entry name" value="yjeF_cterm"/>
    <property type="match status" value="1"/>
</dbReference>
<feature type="binding site" evidence="17">
    <location>
        <position position="257"/>
    </location>
    <ligand>
        <name>(6S)-NADPHX</name>
        <dbReference type="ChEBI" id="CHEBI:64076"/>
    </ligand>
</feature>
<organism evidence="22 23">
    <name type="scientific">Alkalicella caledoniensis</name>
    <dbReference type="NCBI Taxonomy" id="2731377"/>
    <lineage>
        <taxon>Bacteria</taxon>
        <taxon>Bacillati</taxon>
        <taxon>Bacillota</taxon>
        <taxon>Clostridia</taxon>
        <taxon>Eubacteriales</taxon>
        <taxon>Proteinivoracaceae</taxon>
        <taxon>Alkalicella</taxon>
    </lineage>
</organism>
<proteinExistence type="inferred from homology"/>
<dbReference type="GO" id="GO:0005524">
    <property type="term" value="F:ATP binding"/>
    <property type="evidence" value="ECO:0007669"/>
    <property type="project" value="UniProtKB-UniRule"/>
</dbReference>
<feature type="binding site" evidence="18">
    <location>
        <position position="158"/>
    </location>
    <ligand>
        <name>K(+)</name>
        <dbReference type="ChEBI" id="CHEBI:29103"/>
    </ligand>
</feature>
<dbReference type="Gene3D" id="3.40.50.10260">
    <property type="entry name" value="YjeF N-terminal domain"/>
    <property type="match status" value="1"/>
</dbReference>
<dbReference type="InterPro" id="IPR036652">
    <property type="entry name" value="YjeF_N_dom_sf"/>
</dbReference>
<reference evidence="22 23" key="1">
    <citation type="submission" date="2020-07" db="EMBL/GenBank/DDBJ databases">
        <title>Alkalicella. sp. LB2 genome.</title>
        <authorList>
            <person name="Postec A."/>
            <person name="Quemeneur M."/>
        </authorList>
    </citation>
    <scope>NUCLEOTIDE SEQUENCE [LARGE SCALE GENOMIC DNA]</scope>
    <source>
        <strain evidence="22 23">LB2</strain>
    </source>
</reference>
<evidence type="ECO:0000256" key="13">
    <source>
        <dbReference type="ARBA" id="ARBA00023268"/>
    </source>
</evidence>
<comment type="catalytic activity">
    <reaction evidence="16 17 19">
        <text>(6S)-NADPHX + ADP = AMP + phosphate + NADPH + H(+)</text>
        <dbReference type="Rhea" id="RHEA:32235"/>
        <dbReference type="ChEBI" id="CHEBI:15378"/>
        <dbReference type="ChEBI" id="CHEBI:43474"/>
        <dbReference type="ChEBI" id="CHEBI:57783"/>
        <dbReference type="ChEBI" id="CHEBI:64076"/>
        <dbReference type="ChEBI" id="CHEBI:456215"/>
        <dbReference type="ChEBI" id="CHEBI:456216"/>
        <dbReference type="EC" id="4.2.1.136"/>
    </reaction>
</comment>
<dbReference type="CDD" id="cd01171">
    <property type="entry name" value="YXKO-related"/>
    <property type="match status" value="1"/>
</dbReference>
<comment type="function">
    <text evidence="14 19">Bifunctional enzyme that catalyzes the epimerization of the S- and R-forms of NAD(P)HX and the dehydration of the S-form of NAD(P)HX at the expense of ADP, which is converted to AMP. This allows the repair of both epimers of NAD(P)HX, a damaged form of NAD(P)H that is a result of enzymatic or heat-dependent hydration.</text>
</comment>
<dbReference type="EMBL" id="CP058559">
    <property type="protein sequence ID" value="QNO14575.1"/>
    <property type="molecule type" value="Genomic_DNA"/>
</dbReference>
<comment type="catalytic activity">
    <reaction evidence="15 17 19">
        <text>(6S)-NADHX + ADP = AMP + phosphate + NADH + H(+)</text>
        <dbReference type="Rhea" id="RHEA:32223"/>
        <dbReference type="ChEBI" id="CHEBI:15378"/>
        <dbReference type="ChEBI" id="CHEBI:43474"/>
        <dbReference type="ChEBI" id="CHEBI:57945"/>
        <dbReference type="ChEBI" id="CHEBI:64074"/>
        <dbReference type="ChEBI" id="CHEBI:456215"/>
        <dbReference type="ChEBI" id="CHEBI:456216"/>
        <dbReference type="EC" id="4.2.1.136"/>
    </reaction>
</comment>
<dbReference type="GO" id="GO:0052855">
    <property type="term" value="F:ADP-dependent NAD(P)H-hydrate dehydratase activity"/>
    <property type="evidence" value="ECO:0007669"/>
    <property type="project" value="UniProtKB-UniRule"/>
</dbReference>
<dbReference type="EC" id="4.2.1.136" evidence="19"/>
<name>A0A7G9W7B3_ALKCA</name>
<feature type="binding site" evidence="18">
    <location>
        <position position="122"/>
    </location>
    <ligand>
        <name>K(+)</name>
        <dbReference type="ChEBI" id="CHEBI:29103"/>
    </ligand>
</feature>
<dbReference type="KEGG" id="acae:HYG86_07155"/>
<comment type="similarity">
    <text evidence="4 19">In the C-terminal section; belongs to the NnrD/CARKD family.</text>
</comment>
<feature type="binding site" evidence="18">
    <location>
        <begin position="126"/>
        <end position="132"/>
    </location>
    <ligand>
        <name>(6S)-NADPHX</name>
        <dbReference type="ChEBI" id="CHEBI:64076"/>
    </ligand>
</feature>
<dbReference type="InterPro" id="IPR029056">
    <property type="entry name" value="Ribokinase-like"/>
</dbReference>
<evidence type="ECO:0000259" key="21">
    <source>
        <dbReference type="PROSITE" id="PS51385"/>
    </source>
</evidence>
<feature type="domain" description="YjeF N-terminal" evidence="21">
    <location>
        <begin position="9"/>
        <end position="212"/>
    </location>
</feature>
<evidence type="ECO:0000256" key="15">
    <source>
        <dbReference type="ARBA" id="ARBA00048238"/>
    </source>
</evidence>
<evidence type="ECO:0000256" key="6">
    <source>
        <dbReference type="ARBA" id="ARBA00022741"/>
    </source>
</evidence>
<dbReference type="AlphaFoldDB" id="A0A7G9W7B3"/>
<evidence type="ECO:0000256" key="2">
    <source>
        <dbReference type="ARBA" id="ARBA00000909"/>
    </source>
</evidence>
<dbReference type="HAMAP" id="MF_01966">
    <property type="entry name" value="NADHX_epimerase"/>
    <property type="match status" value="1"/>
</dbReference>
<comment type="similarity">
    <text evidence="17">Belongs to the NnrD/CARKD family.</text>
</comment>
<keyword evidence="7 17" id="KW-0067">ATP-binding</keyword>
<comment type="similarity">
    <text evidence="3 19">In the N-terminal section; belongs to the NnrE/AIBP family.</text>
</comment>
<evidence type="ECO:0000313" key="23">
    <source>
        <dbReference type="Proteomes" id="UP000516160"/>
    </source>
</evidence>
<comment type="catalytic activity">
    <reaction evidence="2 18 19">
        <text>(6R)-NADPHX = (6S)-NADPHX</text>
        <dbReference type="Rhea" id="RHEA:32227"/>
        <dbReference type="ChEBI" id="CHEBI:64076"/>
        <dbReference type="ChEBI" id="CHEBI:64077"/>
        <dbReference type="EC" id="5.1.99.6"/>
    </reaction>
</comment>
<evidence type="ECO:0000256" key="5">
    <source>
        <dbReference type="ARBA" id="ARBA00022723"/>
    </source>
</evidence>
<evidence type="ECO:0000256" key="4">
    <source>
        <dbReference type="ARBA" id="ARBA00009524"/>
    </source>
</evidence>
<evidence type="ECO:0000256" key="18">
    <source>
        <dbReference type="HAMAP-Rule" id="MF_01966"/>
    </source>
</evidence>
<dbReference type="Pfam" id="PF01256">
    <property type="entry name" value="Carb_kinase"/>
    <property type="match status" value="1"/>
</dbReference>
<feature type="binding site" evidence="17">
    <location>
        <position position="434"/>
    </location>
    <ligand>
        <name>AMP</name>
        <dbReference type="ChEBI" id="CHEBI:456215"/>
    </ligand>
</feature>
<evidence type="ECO:0000256" key="7">
    <source>
        <dbReference type="ARBA" id="ARBA00022840"/>
    </source>
</evidence>
<evidence type="ECO:0000256" key="11">
    <source>
        <dbReference type="ARBA" id="ARBA00023235"/>
    </source>
</evidence>
<keyword evidence="8 17" id="KW-0521">NADP</keyword>
<comment type="subunit">
    <text evidence="17">Homotetramer.</text>
</comment>
<comment type="catalytic activity">
    <reaction evidence="1 18 19">
        <text>(6R)-NADHX = (6S)-NADHX</text>
        <dbReference type="Rhea" id="RHEA:32215"/>
        <dbReference type="ChEBI" id="CHEBI:64074"/>
        <dbReference type="ChEBI" id="CHEBI:64075"/>
        <dbReference type="EC" id="5.1.99.6"/>
    </reaction>
</comment>
<dbReference type="PANTHER" id="PTHR12592:SF0">
    <property type="entry name" value="ATP-DEPENDENT (S)-NAD(P)H-HYDRATE DEHYDRATASE"/>
    <property type="match status" value="1"/>
</dbReference>
<dbReference type="EC" id="5.1.99.6" evidence="19"/>
<dbReference type="InterPro" id="IPR004443">
    <property type="entry name" value="YjeF_N_dom"/>
</dbReference>
<comment type="cofactor">
    <cofactor evidence="17">
        <name>Mg(2+)</name>
        <dbReference type="ChEBI" id="CHEBI:18420"/>
    </cofactor>
</comment>
<evidence type="ECO:0000256" key="1">
    <source>
        <dbReference type="ARBA" id="ARBA00000013"/>
    </source>
</evidence>
<evidence type="ECO:0000259" key="20">
    <source>
        <dbReference type="PROSITE" id="PS51383"/>
    </source>
</evidence>
<feature type="binding site" evidence="18">
    <location>
        <position position="137"/>
    </location>
    <ligand>
        <name>(6S)-NADPHX</name>
        <dbReference type="ChEBI" id="CHEBI:64076"/>
    </ligand>
</feature>
<dbReference type="InterPro" id="IPR000631">
    <property type="entry name" value="CARKD"/>
</dbReference>
<keyword evidence="11 18" id="KW-0413">Isomerase</keyword>
<dbReference type="PROSITE" id="PS01050">
    <property type="entry name" value="YJEF_C_2"/>
    <property type="match status" value="1"/>
</dbReference>
<evidence type="ECO:0000256" key="3">
    <source>
        <dbReference type="ARBA" id="ARBA00006001"/>
    </source>
</evidence>
<keyword evidence="9 18" id="KW-0630">Potassium</keyword>
<evidence type="ECO:0000256" key="17">
    <source>
        <dbReference type="HAMAP-Rule" id="MF_01965"/>
    </source>
</evidence>
<dbReference type="Proteomes" id="UP000516160">
    <property type="component" value="Chromosome"/>
</dbReference>
<gene>
    <name evidence="17" type="primary">nnrD</name>
    <name evidence="18" type="synonym">nnrE</name>
    <name evidence="22" type="ORF">HYG86_07155</name>
</gene>
<dbReference type="PIRSF" id="PIRSF017184">
    <property type="entry name" value="Nnr"/>
    <property type="match status" value="1"/>
</dbReference>
<comment type="function">
    <text evidence="17">Catalyzes the dehydration of the S-form of NAD(P)HX at the expense of ADP, which is converted to AMP. Together with NAD(P)HX epimerase, which catalyzes the epimerization of the S- and R-forms, the enzyme allows the repair of both epimers of NAD(P)HX, a damaged form of NAD(P)H that is a result of enzymatic or heat-dependent hydration.</text>
</comment>